<evidence type="ECO:0000256" key="2">
    <source>
        <dbReference type="ARBA" id="ARBA00023002"/>
    </source>
</evidence>
<reference evidence="3 4" key="1">
    <citation type="submission" date="2022-03" db="EMBL/GenBank/DDBJ databases">
        <title>Pseudonocardia alaer sp. nov., a novel actinomycete isolated from reed forest soil.</title>
        <authorList>
            <person name="Wang L."/>
        </authorList>
    </citation>
    <scope>NUCLEOTIDE SEQUENCE [LARGE SCALE GENOMIC DNA]</scope>
    <source>
        <strain evidence="3 4">Y-16303</strain>
    </source>
</reference>
<organism evidence="3 4">
    <name type="scientific">Pseudonocardia alaniniphila</name>
    <dbReference type="NCBI Taxonomy" id="75291"/>
    <lineage>
        <taxon>Bacteria</taxon>
        <taxon>Bacillati</taxon>
        <taxon>Actinomycetota</taxon>
        <taxon>Actinomycetes</taxon>
        <taxon>Pseudonocardiales</taxon>
        <taxon>Pseudonocardiaceae</taxon>
        <taxon>Pseudonocardia</taxon>
    </lineage>
</organism>
<name>A0ABS9T6S9_9PSEU</name>
<dbReference type="EMBL" id="JAKXMK010000001">
    <property type="protein sequence ID" value="MCH6164143.1"/>
    <property type="molecule type" value="Genomic_DNA"/>
</dbReference>
<dbReference type="Pfam" id="PF00866">
    <property type="entry name" value="Ring_hydroxyl_B"/>
    <property type="match status" value="1"/>
</dbReference>
<gene>
    <name evidence="3" type="ORF">MMF94_00490</name>
</gene>
<protein>
    <submittedName>
        <fullName evidence="3">Nuclear transport factor 2 family protein</fullName>
    </submittedName>
</protein>
<evidence type="ECO:0000313" key="3">
    <source>
        <dbReference type="EMBL" id="MCH6164143.1"/>
    </source>
</evidence>
<comment type="caution">
    <text evidence="3">The sequence shown here is derived from an EMBL/GenBank/DDBJ whole genome shotgun (WGS) entry which is preliminary data.</text>
</comment>
<evidence type="ECO:0000313" key="4">
    <source>
        <dbReference type="Proteomes" id="UP001299970"/>
    </source>
</evidence>
<evidence type="ECO:0000256" key="1">
    <source>
        <dbReference type="ARBA" id="ARBA00009570"/>
    </source>
</evidence>
<dbReference type="InterPro" id="IPR000391">
    <property type="entry name" value="Rng_hydr_dOase-bsu"/>
</dbReference>
<comment type="similarity">
    <text evidence="1">Belongs to the bacterial ring-hydroxylating dioxygenase beta subunit family.</text>
</comment>
<keyword evidence="2" id="KW-0560">Oxidoreductase</keyword>
<sequence length="158" mass="17821">MTDAFRAIAQAQAAYARCIDSDRLEEWPDFFTEKCFYTVTTADNHREGLPAGLIWADSRGMLVDRVTALREANIYERHSYRHILGQPFLLDDGPDAAGEVRSETPFLVVRIMRDGATDLFASGRYLDRYAFDGDRPALSERVVVCDSSRIDTLLALPL</sequence>
<keyword evidence="4" id="KW-1185">Reference proteome</keyword>
<dbReference type="SUPFAM" id="SSF54427">
    <property type="entry name" value="NTF2-like"/>
    <property type="match status" value="1"/>
</dbReference>
<dbReference type="RefSeq" id="WP_241034178.1">
    <property type="nucleotide sequence ID" value="NZ_BAAAJF010000034.1"/>
</dbReference>
<dbReference type="Proteomes" id="UP001299970">
    <property type="component" value="Unassembled WGS sequence"/>
</dbReference>
<accession>A0ABS9T6S9</accession>
<dbReference type="Gene3D" id="3.10.450.50">
    <property type="match status" value="1"/>
</dbReference>
<dbReference type="InterPro" id="IPR032710">
    <property type="entry name" value="NTF2-like_dom_sf"/>
</dbReference>
<proteinExistence type="inferred from homology"/>